<organism evidence="8 9">
    <name type="scientific">Setaria viridis</name>
    <name type="common">Green bristlegrass</name>
    <name type="synonym">Setaria italica subsp. viridis</name>
    <dbReference type="NCBI Taxonomy" id="4556"/>
    <lineage>
        <taxon>Eukaryota</taxon>
        <taxon>Viridiplantae</taxon>
        <taxon>Streptophyta</taxon>
        <taxon>Embryophyta</taxon>
        <taxon>Tracheophyta</taxon>
        <taxon>Spermatophyta</taxon>
        <taxon>Magnoliopsida</taxon>
        <taxon>Liliopsida</taxon>
        <taxon>Poales</taxon>
        <taxon>Poaceae</taxon>
        <taxon>PACMAD clade</taxon>
        <taxon>Panicoideae</taxon>
        <taxon>Panicodae</taxon>
        <taxon>Paniceae</taxon>
        <taxon>Cenchrinae</taxon>
        <taxon>Setaria</taxon>
    </lineage>
</organism>
<keyword evidence="5" id="KW-0539">Nucleus</keyword>
<sequence>MGRRRASTGLIPNRRARGDTLRQRRKGLRKMARELSVLCGVDVALVVAAAAADGGGGAGPADVWESREGVLARYRALAPEARARHVHRAYLEGELGKEEAKLARVRQGGPGGLQGWEDRALDGVATAGEARGLLEAIDAAILAADGRRRALGVPADDDGGAGVVIEGIAPQLLNSAAGVVDGDCYVPHHGPGGFDDADGQFIWGIDGGFQPCGAADMQPGGYGFRQCGTTIGAATEGCHLQMAPGMYGNSNSHLADACPYQLPRHAQPNLAPTWSAADEPRHAMVPVEYYYPSDTGLSYNYTVDTQAAANASQGNGGWSFATGASGNFLNSPAPPALSLAMATGGGGGGGNFVDAPPAPAALAHTTGRAGDNFAITCAAPAQPLAMSYGGDLRDAGWYAEQWQWQAAPEPQRDGGGGRQPVERLSSLYSM</sequence>
<comment type="subcellular location">
    <subcellularLocation>
        <location evidence="1">Nucleus</location>
    </subcellularLocation>
</comment>
<evidence type="ECO:0000256" key="4">
    <source>
        <dbReference type="ARBA" id="ARBA00023163"/>
    </source>
</evidence>
<dbReference type="Pfam" id="PF00319">
    <property type="entry name" value="SRF-TF"/>
    <property type="match status" value="1"/>
</dbReference>
<dbReference type="AlphaFoldDB" id="A0A4U6U3L8"/>
<feature type="region of interest" description="Disordered" evidence="6">
    <location>
        <begin position="407"/>
        <end position="430"/>
    </location>
</feature>
<dbReference type="Gene3D" id="3.40.1810.10">
    <property type="entry name" value="Transcription factor, MADS-box"/>
    <property type="match status" value="1"/>
</dbReference>
<dbReference type="InterPro" id="IPR036879">
    <property type="entry name" value="TF_MADSbox_sf"/>
</dbReference>
<evidence type="ECO:0000313" key="8">
    <source>
        <dbReference type="EMBL" id="TKW10170.1"/>
    </source>
</evidence>
<protein>
    <recommendedName>
        <fullName evidence="7">MADS-box domain-containing protein</fullName>
    </recommendedName>
</protein>
<keyword evidence="9" id="KW-1185">Reference proteome</keyword>
<feature type="domain" description="MADS-box" evidence="7">
    <location>
        <begin position="1"/>
        <end position="49"/>
    </location>
</feature>
<keyword evidence="4" id="KW-0804">Transcription</keyword>
<dbReference type="InterPro" id="IPR002100">
    <property type="entry name" value="TF_MADSbox"/>
</dbReference>
<dbReference type="PROSITE" id="PS50066">
    <property type="entry name" value="MADS_BOX_2"/>
    <property type="match status" value="1"/>
</dbReference>
<dbReference type="EMBL" id="CM016557">
    <property type="protein sequence ID" value="TKW10170.1"/>
    <property type="molecule type" value="Genomic_DNA"/>
</dbReference>
<evidence type="ECO:0000256" key="3">
    <source>
        <dbReference type="ARBA" id="ARBA00023125"/>
    </source>
</evidence>
<dbReference type="SUPFAM" id="SSF55455">
    <property type="entry name" value="SRF-like"/>
    <property type="match status" value="1"/>
</dbReference>
<dbReference type="SMART" id="SM00432">
    <property type="entry name" value="MADS"/>
    <property type="match status" value="1"/>
</dbReference>
<evidence type="ECO:0000313" key="9">
    <source>
        <dbReference type="Proteomes" id="UP000298652"/>
    </source>
</evidence>
<name>A0A4U6U3L8_SETVI</name>
<keyword evidence="2" id="KW-0805">Transcription regulation</keyword>
<dbReference type="GO" id="GO:0005634">
    <property type="term" value="C:nucleus"/>
    <property type="evidence" value="ECO:0007669"/>
    <property type="project" value="UniProtKB-SubCell"/>
</dbReference>
<proteinExistence type="predicted"/>
<dbReference type="Proteomes" id="UP000298652">
    <property type="component" value="Chromosome 6"/>
</dbReference>
<gene>
    <name evidence="8" type="ORF">SEVIR_6G144800v2</name>
</gene>
<dbReference type="GO" id="GO:0003677">
    <property type="term" value="F:DNA binding"/>
    <property type="evidence" value="ECO:0007669"/>
    <property type="project" value="UniProtKB-KW"/>
</dbReference>
<evidence type="ECO:0000256" key="2">
    <source>
        <dbReference type="ARBA" id="ARBA00023015"/>
    </source>
</evidence>
<accession>A0A4U6U3L8</accession>
<keyword evidence="3" id="KW-0238">DNA-binding</keyword>
<dbReference type="GO" id="GO:0046983">
    <property type="term" value="F:protein dimerization activity"/>
    <property type="evidence" value="ECO:0007669"/>
    <property type="project" value="InterPro"/>
</dbReference>
<evidence type="ECO:0000256" key="1">
    <source>
        <dbReference type="ARBA" id="ARBA00004123"/>
    </source>
</evidence>
<evidence type="ECO:0000256" key="6">
    <source>
        <dbReference type="SAM" id="MobiDB-lite"/>
    </source>
</evidence>
<dbReference type="Gramene" id="TKW10170">
    <property type="protein sequence ID" value="TKW10170"/>
    <property type="gene ID" value="SEVIR_6G144800v2"/>
</dbReference>
<evidence type="ECO:0000256" key="5">
    <source>
        <dbReference type="ARBA" id="ARBA00023242"/>
    </source>
</evidence>
<reference evidence="8" key="1">
    <citation type="submission" date="2019-03" db="EMBL/GenBank/DDBJ databases">
        <title>WGS assembly of Setaria viridis.</title>
        <authorList>
            <person name="Huang P."/>
            <person name="Jenkins J."/>
            <person name="Grimwood J."/>
            <person name="Barry K."/>
            <person name="Healey A."/>
            <person name="Mamidi S."/>
            <person name="Sreedasyam A."/>
            <person name="Shu S."/>
            <person name="Feldman M."/>
            <person name="Wu J."/>
            <person name="Yu Y."/>
            <person name="Chen C."/>
            <person name="Johnson J."/>
            <person name="Rokhsar D."/>
            <person name="Baxter I."/>
            <person name="Schmutz J."/>
            <person name="Brutnell T."/>
            <person name="Kellogg E."/>
        </authorList>
    </citation>
    <scope>NUCLEOTIDE SEQUENCE [LARGE SCALE GENOMIC DNA]</scope>
</reference>
<evidence type="ECO:0000259" key="7">
    <source>
        <dbReference type="PROSITE" id="PS50066"/>
    </source>
</evidence>